<dbReference type="Gene3D" id="3.40.50.1820">
    <property type="entry name" value="alpha/beta hydrolase"/>
    <property type="match status" value="1"/>
</dbReference>
<dbReference type="GO" id="GO:0016787">
    <property type="term" value="F:hydrolase activity"/>
    <property type="evidence" value="ECO:0007669"/>
    <property type="project" value="InterPro"/>
</dbReference>
<dbReference type="PANTHER" id="PTHR17630">
    <property type="entry name" value="DIENELACTONE HYDROLASE"/>
    <property type="match status" value="1"/>
</dbReference>
<feature type="domain" description="Dienelactone hydrolase" evidence="1">
    <location>
        <begin position="28"/>
        <end position="249"/>
    </location>
</feature>
<keyword evidence="3" id="KW-1185">Reference proteome</keyword>
<dbReference type="Proteomes" id="UP000230002">
    <property type="component" value="Unassembled WGS sequence"/>
</dbReference>
<dbReference type="OrthoDB" id="17560at2759"/>
<dbReference type="PANTHER" id="PTHR17630:SF44">
    <property type="entry name" value="PROTEIN AIM2"/>
    <property type="match status" value="1"/>
</dbReference>
<evidence type="ECO:0000313" key="2">
    <source>
        <dbReference type="EMBL" id="PIL35178.1"/>
    </source>
</evidence>
<dbReference type="SUPFAM" id="SSF53474">
    <property type="entry name" value="alpha/beta-Hydrolases"/>
    <property type="match status" value="1"/>
</dbReference>
<name>A0A2G8SNM6_9APHY</name>
<dbReference type="InterPro" id="IPR029058">
    <property type="entry name" value="AB_hydrolase_fold"/>
</dbReference>
<gene>
    <name evidence="2" type="ORF">GSI_02968</name>
</gene>
<comment type="caution">
    <text evidence="2">The sequence shown here is derived from an EMBL/GenBank/DDBJ whole genome shotgun (WGS) entry which is preliminary data.</text>
</comment>
<organism evidence="2 3">
    <name type="scientific">Ganoderma sinense ZZ0214-1</name>
    <dbReference type="NCBI Taxonomy" id="1077348"/>
    <lineage>
        <taxon>Eukaryota</taxon>
        <taxon>Fungi</taxon>
        <taxon>Dikarya</taxon>
        <taxon>Basidiomycota</taxon>
        <taxon>Agaricomycotina</taxon>
        <taxon>Agaricomycetes</taxon>
        <taxon>Polyporales</taxon>
        <taxon>Polyporaceae</taxon>
        <taxon>Ganoderma</taxon>
    </lineage>
</organism>
<sequence length="250" mass="26990">MSLCAQCISGVRHEGEPEGQIQTIAGVQVYVATPTIDYPKDKAILFLTDVFGLPLSNNKLLADDFARNGFKVYVPDYFDNDALPEDALNPGSNYDFMGWLGKHPAAGTLPTIRALIAALKAEGITKFAVAGFCYGARPGFDLAYTGEIDIVAVSHPSLLKIPEDLEKYAAESKAPLLINSCTIDQQFPPEAQTQADDILGGGKFAPGYTRTYWEGCTHGFAVRGDLSDPNVKAGKEGAFKATVEFLIKYL</sequence>
<dbReference type="InterPro" id="IPR002925">
    <property type="entry name" value="Dienelactn_hydro"/>
</dbReference>
<evidence type="ECO:0000259" key="1">
    <source>
        <dbReference type="Pfam" id="PF01738"/>
    </source>
</evidence>
<dbReference type="EMBL" id="AYKW01000004">
    <property type="protein sequence ID" value="PIL35178.1"/>
    <property type="molecule type" value="Genomic_DNA"/>
</dbReference>
<dbReference type="Pfam" id="PF01738">
    <property type="entry name" value="DLH"/>
    <property type="match status" value="1"/>
</dbReference>
<reference evidence="2 3" key="1">
    <citation type="journal article" date="2015" name="Sci. Rep.">
        <title>Chromosome-level genome map provides insights into diverse defense mechanisms in the medicinal fungus Ganoderma sinense.</title>
        <authorList>
            <person name="Zhu Y."/>
            <person name="Xu J."/>
            <person name="Sun C."/>
            <person name="Zhou S."/>
            <person name="Xu H."/>
            <person name="Nelson D.R."/>
            <person name="Qian J."/>
            <person name="Song J."/>
            <person name="Luo H."/>
            <person name="Xiang L."/>
            <person name="Li Y."/>
            <person name="Xu Z."/>
            <person name="Ji A."/>
            <person name="Wang L."/>
            <person name="Lu S."/>
            <person name="Hayward A."/>
            <person name="Sun W."/>
            <person name="Li X."/>
            <person name="Schwartz D.C."/>
            <person name="Wang Y."/>
            <person name="Chen S."/>
        </authorList>
    </citation>
    <scope>NUCLEOTIDE SEQUENCE [LARGE SCALE GENOMIC DNA]</scope>
    <source>
        <strain evidence="2 3">ZZ0214-1</strain>
    </source>
</reference>
<proteinExistence type="predicted"/>
<accession>A0A2G8SNM6</accession>
<evidence type="ECO:0000313" key="3">
    <source>
        <dbReference type="Proteomes" id="UP000230002"/>
    </source>
</evidence>
<protein>
    <recommendedName>
        <fullName evidence="1">Dienelactone hydrolase domain-containing protein</fullName>
    </recommendedName>
</protein>
<dbReference type="STRING" id="1077348.A0A2G8SNM6"/>
<dbReference type="AlphaFoldDB" id="A0A2G8SNM6"/>